<gene>
    <name evidence="1" type="ORF">DHETER_LOCUS14968</name>
</gene>
<accession>A0ACA9QNI5</accession>
<dbReference type="EMBL" id="CAJVPU010048802">
    <property type="protein sequence ID" value="CAG8756261.1"/>
    <property type="molecule type" value="Genomic_DNA"/>
</dbReference>
<sequence length="134" mass="15322">FTNADQKELESLLACGFYSAGILFNILKNEDIKAFFSRALLYFKLPTCYSLSNSLLTKEYSGLNTVINYLLNKTQFLCLVMDGWLNIRKNSIINYMITTSKPLFYKSVHMKKDHYTAQNIAEGINKVIQELGAN</sequence>
<evidence type="ECO:0000313" key="2">
    <source>
        <dbReference type="Proteomes" id="UP000789702"/>
    </source>
</evidence>
<reference evidence="1" key="1">
    <citation type="submission" date="2021-06" db="EMBL/GenBank/DDBJ databases">
        <authorList>
            <person name="Kallberg Y."/>
            <person name="Tangrot J."/>
            <person name="Rosling A."/>
        </authorList>
    </citation>
    <scope>NUCLEOTIDE SEQUENCE</scope>
    <source>
        <strain evidence="1">IL203A</strain>
    </source>
</reference>
<feature type="non-terminal residue" evidence="1">
    <location>
        <position position="134"/>
    </location>
</feature>
<organism evidence="1 2">
    <name type="scientific">Dentiscutata heterogama</name>
    <dbReference type="NCBI Taxonomy" id="1316150"/>
    <lineage>
        <taxon>Eukaryota</taxon>
        <taxon>Fungi</taxon>
        <taxon>Fungi incertae sedis</taxon>
        <taxon>Mucoromycota</taxon>
        <taxon>Glomeromycotina</taxon>
        <taxon>Glomeromycetes</taxon>
        <taxon>Diversisporales</taxon>
        <taxon>Gigasporaceae</taxon>
        <taxon>Dentiscutata</taxon>
    </lineage>
</organism>
<name>A0ACA9QNI5_9GLOM</name>
<comment type="caution">
    <text evidence="1">The sequence shown here is derived from an EMBL/GenBank/DDBJ whole genome shotgun (WGS) entry which is preliminary data.</text>
</comment>
<protein>
    <submittedName>
        <fullName evidence="1">16268_t:CDS:1</fullName>
    </submittedName>
</protein>
<dbReference type="Proteomes" id="UP000789702">
    <property type="component" value="Unassembled WGS sequence"/>
</dbReference>
<proteinExistence type="predicted"/>
<keyword evidence="2" id="KW-1185">Reference proteome</keyword>
<evidence type="ECO:0000313" key="1">
    <source>
        <dbReference type="EMBL" id="CAG8756261.1"/>
    </source>
</evidence>
<feature type="non-terminal residue" evidence="1">
    <location>
        <position position="1"/>
    </location>
</feature>